<evidence type="ECO:0000313" key="2">
    <source>
        <dbReference type="EMBL" id="KAE8124311.1"/>
    </source>
</evidence>
<organism evidence="2 3">
    <name type="scientific">Carpinus fangiana</name>
    <dbReference type="NCBI Taxonomy" id="176857"/>
    <lineage>
        <taxon>Eukaryota</taxon>
        <taxon>Viridiplantae</taxon>
        <taxon>Streptophyta</taxon>
        <taxon>Embryophyta</taxon>
        <taxon>Tracheophyta</taxon>
        <taxon>Spermatophyta</taxon>
        <taxon>Magnoliopsida</taxon>
        <taxon>eudicotyledons</taxon>
        <taxon>Gunneridae</taxon>
        <taxon>Pentapetalae</taxon>
        <taxon>rosids</taxon>
        <taxon>fabids</taxon>
        <taxon>Fagales</taxon>
        <taxon>Betulaceae</taxon>
        <taxon>Carpinus</taxon>
    </lineage>
</organism>
<dbReference type="CDD" id="cd06410">
    <property type="entry name" value="PB1_UP2"/>
    <property type="match status" value="1"/>
</dbReference>
<dbReference type="EMBL" id="CM017328">
    <property type="protein sequence ID" value="KAE8124311.1"/>
    <property type="molecule type" value="Genomic_DNA"/>
</dbReference>
<accession>A0A5N6RSF3</accession>
<reference evidence="2 3" key="1">
    <citation type="submission" date="2019-06" db="EMBL/GenBank/DDBJ databases">
        <title>A chromosomal-level reference genome of Carpinus fangiana (Coryloideae, Betulaceae).</title>
        <authorList>
            <person name="Yang X."/>
            <person name="Wang Z."/>
            <person name="Zhang L."/>
            <person name="Hao G."/>
            <person name="Liu J."/>
            <person name="Yang Y."/>
        </authorList>
    </citation>
    <scope>NUCLEOTIDE SEQUENCE [LARGE SCALE GENOMIC DNA]</scope>
    <source>
        <strain evidence="2">Cfa_2016G</strain>
        <tissue evidence="2">Leaf</tissue>
    </source>
</reference>
<dbReference type="SUPFAM" id="SSF54277">
    <property type="entry name" value="CAD &amp; PB1 domains"/>
    <property type="match status" value="1"/>
</dbReference>
<evidence type="ECO:0000313" key="3">
    <source>
        <dbReference type="Proteomes" id="UP000327013"/>
    </source>
</evidence>
<gene>
    <name evidence="2" type="ORF">FH972_019209</name>
</gene>
<dbReference type="SMART" id="SM00666">
    <property type="entry name" value="PB1"/>
    <property type="match status" value="1"/>
</dbReference>
<dbReference type="OrthoDB" id="1914296at2759"/>
<dbReference type="PANTHER" id="PTHR31066">
    <property type="entry name" value="OS05G0427100 PROTEIN-RELATED"/>
    <property type="match status" value="1"/>
</dbReference>
<evidence type="ECO:0000259" key="1">
    <source>
        <dbReference type="SMART" id="SM00666"/>
    </source>
</evidence>
<name>A0A5N6RSF3_9ROSI</name>
<sequence length="199" mass="21901">MESNRAAETIKLLCSYGGKILPRYTDGELRYVGGLTRVLAVDRSISFAELMVKLGEFCGYSVNLRCQLPGGDLETLISISSDEDLANLVEEYDRASSSMSHPLKIRAVLSPPTSLKKISPPPSMTPSMNFSVSGSPFVAVDSLKNSSAYRFVPRSCSPAVGYPAGARNCSGKAYRYSRHVQDNPRVSSPYYFPHCNYWH</sequence>
<keyword evidence="3" id="KW-1185">Reference proteome</keyword>
<dbReference type="Gene3D" id="3.10.20.90">
    <property type="entry name" value="Phosphatidylinositol 3-kinase Catalytic Subunit, Chain A, domain 1"/>
    <property type="match status" value="1"/>
</dbReference>
<proteinExistence type="predicted"/>
<dbReference type="Pfam" id="PF00564">
    <property type="entry name" value="PB1"/>
    <property type="match status" value="1"/>
</dbReference>
<dbReference type="PANTHER" id="PTHR31066:SF66">
    <property type="entry name" value="PB1 DOMAIN-CONTAINING PROTEIN"/>
    <property type="match status" value="1"/>
</dbReference>
<dbReference type="Proteomes" id="UP000327013">
    <property type="component" value="Chromosome 8"/>
</dbReference>
<dbReference type="AlphaFoldDB" id="A0A5N6RSF3"/>
<dbReference type="InterPro" id="IPR000270">
    <property type="entry name" value="PB1_dom"/>
</dbReference>
<feature type="domain" description="PB1" evidence="1">
    <location>
        <begin position="24"/>
        <end position="112"/>
    </location>
</feature>
<dbReference type="InterPro" id="IPR053198">
    <property type="entry name" value="Gynoecium_Dev_Regulator"/>
</dbReference>
<protein>
    <recommendedName>
        <fullName evidence="1">PB1 domain-containing protein</fullName>
    </recommendedName>
</protein>